<reference evidence="1" key="1">
    <citation type="submission" date="2022-11" db="EMBL/GenBank/DDBJ databases">
        <title>Genome Sequence of Boeremia exigua.</title>
        <authorList>
            <person name="Buettner E."/>
        </authorList>
    </citation>
    <scope>NUCLEOTIDE SEQUENCE</scope>
    <source>
        <strain evidence="1">CU02</strain>
    </source>
</reference>
<comment type="caution">
    <text evidence="1">The sequence shown here is derived from an EMBL/GenBank/DDBJ whole genome shotgun (WGS) entry which is preliminary data.</text>
</comment>
<dbReference type="Proteomes" id="UP001153331">
    <property type="component" value="Unassembled WGS sequence"/>
</dbReference>
<sequence length="206" mass="22386">MMLSLLFATLAVAIITATTNALPASVSSSIQSRAAIEIWNIPRMELHMMTRHSGLPGDGGWPESKKYPSSIDFDVNMPNNQSAHCQNTFTNGTLPEDTGACTSEGGRVRFQMIEYTALGPRRKELSFVLQVFKLEGTSEQQNVTTGEIAITANSPAEPTSYLTCLLGAPFDGLRCKLHGMMSNRKELEIVARTPTQANADDLFTAS</sequence>
<dbReference type="EMBL" id="JAPHNI010000268">
    <property type="protein sequence ID" value="KAJ8113214.1"/>
    <property type="molecule type" value="Genomic_DNA"/>
</dbReference>
<evidence type="ECO:0000313" key="1">
    <source>
        <dbReference type="EMBL" id="KAJ8113214.1"/>
    </source>
</evidence>
<organism evidence="1 2">
    <name type="scientific">Boeremia exigua</name>
    <dbReference type="NCBI Taxonomy" id="749465"/>
    <lineage>
        <taxon>Eukaryota</taxon>
        <taxon>Fungi</taxon>
        <taxon>Dikarya</taxon>
        <taxon>Ascomycota</taxon>
        <taxon>Pezizomycotina</taxon>
        <taxon>Dothideomycetes</taxon>
        <taxon>Pleosporomycetidae</taxon>
        <taxon>Pleosporales</taxon>
        <taxon>Pleosporineae</taxon>
        <taxon>Didymellaceae</taxon>
        <taxon>Boeremia</taxon>
    </lineage>
</organism>
<protein>
    <submittedName>
        <fullName evidence="1">Uncharacterized protein</fullName>
    </submittedName>
</protein>
<evidence type="ECO:0000313" key="2">
    <source>
        <dbReference type="Proteomes" id="UP001153331"/>
    </source>
</evidence>
<name>A0ACC2IDI8_9PLEO</name>
<accession>A0ACC2IDI8</accession>
<keyword evidence="2" id="KW-1185">Reference proteome</keyword>
<gene>
    <name evidence="1" type="ORF">OPT61_g4611</name>
</gene>
<proteinExistence type="predicted"/>